<dbReference type="Proteomes" id="UP000434172">
    <property type="component" value="Unassembled WGS sequence"/>
</dbReference>
<organism evidence="2 3">
    <name type="scientific">Colletotrichum asianum</name>
    <dbReference type="NCBI Taxonomy" id="702518"/>
    <lineage>
        <taxon>Eukaryota</taxon>
        <taxon>Fungi</taxon>
        <taxon>Dikarya</taxon>
        <taxon>Ascomycota</taxon>
        <taxon>Pezizomycotina</taxon>
        <taxon>Sordariomycetes</taxon>
        <taxon>Hypocreomycetidae</taxon>
        <taxon>Glomerellales</taxon>
        <taxon>Glomerellaceae</taxon>
        <taxon>Colletotrichum</taxon>
        <taxon>Colletotrichum gloeosporioides species complex</taxon>
    </lineage>
</organism>
<evidence type="ECO:0000313" key="2">
    <source>
        <dbReference type="EMBL" id="KAF0332160.1"/>
    </source>
</evidence>
<protein>
    <submittedName>
        <fullName evidence="2">Uncharacterized protein</fullName>
    </submittedName>
</protein>
<dbReference type="AlphaFoldDB" id="A0A8H3WTB5"/>
<dbReference type="EMBL" id="WOWK01000001">
    <property type="protein sequence ID" value="KAF0332160.1"/>
    <property type="molecule type" value="Genomic_DNA"/>
</dbReference>
<evidence type="ECO:0000313" key="3">
    <source>
        <dbReference type="Proteomes" id="UP000434172"/>
    </source>
</evidence>
<evidence type="ECO:0000256" key="1">
    <source>
        <dbReference type="SAM" id="MobiDB-lite"/>
    </source>
</evidence>
<comment type="caution">
    <text evidence="2">The sequence shown here is derived from an EMBL/GenBank/DDBJ whole genome shotgun (WGS) entry which is preliminary data.</text>
</comment>
<proteinExistence type="predicted"/>
<accession>A0A8H3WTB5</accession>
<reference evidence="2 3" key="1">
    <citation type="submission" date="2019-12" db="EMBL/GenBank/DDBJ databases">
        <title>A genome sequence resource for the geographically widespread anthracnose pathogen Colletotrichum asianum.</title>
        <authorList>
            <person name="Meng Y."/>
        </authorList>
    </citation>
    <scope>NUCLEOTIDE SEQUENCE [LARGE SCALE GENOMIC DNA]</scope>
    <source>
        <strain evidence="2 3">ICMP 18580</strain>
    </source>
</reference>
<gene>
    <name evidence="2" type="ORF">GQ607_000176</name>
</gene>
<sequence length="108" mass="11983">MQGEQKVKRASPRPRPNPPVGACRRACVGPLFRLKGGVLAYKKARIWEAHHGRPLSGNRAGSMGWTPRAAGASWRLGMRGQRQERKLVLPSTAVVFRMHSSFRSLIPT</sequence>
<feature type="region of interest" description="Disordered" evidence="1">
    <location>
        <begin position="1"/>
        <end position="21"/>
    </location>
</feature>
<keyword evidence="3" id="KW-1185">Reference proteome</keyword>
<name>A0A8H3WTB5_9PEZI</name>